<proteinExistence type="predicted"/>
<sequence>LLPIMASIGSCNHDLYVKRLERFRQQSNLPMVSSMQPRTTATDFSTLTVVTGDGSKDLILKLM</sequence>
<organism evidence="1">
    <name type="scientific">Gongylonema pulchrum</name>
    <dbReference type="NCBI Taxonomy" id="637853"/>
    <lineage>
        <taxon>Eukaryota</taxon>
        <taxon>Metazoa</taxon>
        <taxon>Ecdysozoa</taxon>
        <taxon>Nematoda</taxon>
        <taxon>Chromadorea</taxon>
        <taxon>Rhabditida</taxon>
        <taxon>Spirurina</taxon>
        <taxon>Spiruromorpha</taxon>
        <taxon>Spiruroidea</taxon>
        <taxon>Gongylonematidae</taxon>
        <taxon>Gongylonema</taxon>
    </lineage>
</organism>
<evidence type="ECO:0000313" key="1">
    <source>
        <dbReference type="WBParaSite" id="GPUH_0002637801-mRNA-1"/>
    </source>
</evidence>
<dbReference type="WBParaSite" id="GPUH_0002637801-mRNA-1">
    <property type="protein sequence ID" value="GPUH_0002637801-mRNA-1"/>
    <property type="gene ID" value="GPUH_0002637801"/>
</dbReference>
<protein>
    <submittedName>
        <fullName evidence="1">PK_Tyr_Ser-Thr domain-containing protein</fullName>
    </submittedName>
</protein>
<dbReference type="AlphaFoldDB" id="A0A183EZF7"/>
<name>A0A183EZF7_9BILA</name>
<reference evidence="1" key="1">
    <citation type="submission" date="2016-06" db="UniProtKB">
        <authorList>
            <consortium name="WormBaseParasite"/>
        </authorList>
    </citation>
    <scope>IDENTIFICATION</scope>
</reference>
<accession>A0A183EZF7</accession>